<dbReference type="PROSITE" id="PS51123">
    <property type="entry name" value="OMPA_2"/>
    <property type="match status" value="1"/>
</dbReference>
<dbReference type="InterPro" id="IPR036737">
    <property type="entry name" value="OmpA-like_sf"/>
</dbReference>
<dbReference type="GeneID" id="35872188"/>
<dbReference type="InterPro" id="IPR006664">
    <property type="entry name" value="OMP_bac"/>
</dbReference>
<gene>
    <name evidence="6" type="ORF">SAMN03084138_01194</name>
</gene>
<dbReference type="PANTHER" id="PTHR30329:SF21">
    <property type="entry name" value="LIPOPROTEIN YIAD-RELATED"/>
    <property type="match status" value="1"/>
</dbReference>
<keyword evidence="2 4" id="KW-0472">Membrane</keyword>
<accession>A0A1I5M8C4</accession>
<evidence type="ECO:0000259" key="5">
    <source>
        <dbReference type="PROSITE" id="PS51123"/>
    </source>
</evidence>
<comment type="subcellular location">
    <subcellularLocation>
        <location evidence="1">Cell outer membrane</location>
    </subcellularLocation>
</comment>
<dbReference type="OrthoDB" id="5587802at2"/>
<dbReference type="Gene3D" id="3.30.1330.60">
    <property type="entry name" value="OmpA-like domain"/>
    <property type="match status" value="1"/>
</dbReference>
<dbReference type="SUPFAM" id="SSF103088">
    <property type="entry name" value="OmpA-like"/>
    <property type="match status" value="1"/>
</dbReference>
<dbReference type="PROSITE" id="PS51257">
    <property type="entry name" value="PROKAR_LIPOPROTEIN"/>
    <property type="match status" value="1"/>
</dbReference>
<evidence type="ECO:0000313" key="6">
    <source>
        <dbReference type="EMBL" id="SFP05251.1"/>
    </source>
</evidence>
<evidence type="ECO:0000256" key="1">
    <source>
        <dbReference type="ARBA" id="ARBA00004442"/>
    </source>
</evidence>
<dbReference type="CDD" id="cd07185">
    <property type="entry name" value="OmpA_C-like"/>
    <property type="match status" value="1"/>
</dbReference>
<dbReference type="InterPro" id="IPR050330">
    <property type="entry name" value="Bact_OuterMem_StrucFunc"/>
</dbReference>
<proteinExistence type="predicted"/>
<feature type="domain" description="OmpA-like" evidence="5">
    <location>
        <begin position="142"/>
        <end position="259"/>
    </location>
</feature>
<evidence type="ECO:0000256" key="3">
    <source>
        <dbReference type="ARBA" id="ARBA00023237"/>
    </source>
</evidence>
<dbReference type="AlphaFoldDB" id="A0A1I5M8C4"/>
<dbReference type="InterPro" id="IPR006665">
    <property type="entry name" value="OmpA-like"/>
</dbReference>
<dbReference type="Pfam" id="PF00691">
    <property type="entry name" value="OmpA"/>
    <property type="match status" value="1"/>
</dbReference>
<dbReference type="PRINTS" id="PR01021">
    <property type="entry name" value="OMPADOMAIN"/>
</dbReference>
<organism evidence="6 7">
    <name type="scientific">Enterovibrio norvegicus DSM 15893</name>
    <dbReference type="NCBI Taxonomy" id="1121869"/>
    <lineage>
        <taxon>Bacteria</taxon>
        <taxon>Pseudomonadati</taxon>
        <taxon>Pseudomonadota</taxon>
        <taxon>Gammaproteobacteria</taxon>
        <taxon>Vibrionales</taxon>
        <taxon>Vibrionaceae</taxon>
        <taxon>Enterovibrio</taxon>
    </lineage>
</organism>
<reference evidence="6 7" key="1">
    <citation type="submission" date="2016-10" db="EMBL/GenBank/DDBJ databases">
        <authorList>
            <person name="de Groot N.N."/>
        </authorList>
    </citation>
    <scope>NUCLEOTIDE SEQUENCE [LARGE SCALE GENOMIC DNA]</scope>
    <source>
        <strain evidence="6 7">DSM 15893</strain>
    </source>
</reference>
<evidence type="ECO:0000256" key="2">
    <source>
        <dbReference type="ARBA" id="ARBA00023136"/>
    </source>
</evidence>
<dbReference type="GO" id="GO:0009279">
    <property type="term" value="C:cell outer membrane"/>
    <property type="evidence" value="ECO:0007669"/>
    <property type="project" value="UniProtKB-SubCell"/>
</dbReference>
<evidence type="ECO:0000313" key="7">
    <source>
        <dbReference type="Proteomes" id="UP000182692"/>
    </source>
</evidence>
<name>A0A1I5M8C4_9GAMM</name>
<dbReference type="EMBL" id="FOWR01000007">
    <property type="protein sequence ID" value="SFP05251.1"/>
    <property type="molecule type" value="Genomic_DNA"/>
</dbReference>
<sequence>MRTLFSLILPIVVLSGCSAFPDHGQGGMAEHNYSSLTPVMADEPLGPEHGLRFEWELTSRHLDILILEGAELCFPATVVQARRMQNRIVRELQGGLEFDAANDLIIQRTTLERLEKQLDAVRGSKACIPPGSIGFQSAAELAAQIYGLLNADNQFSFNSSEVNPKYMGRLAEAATLLRDVTQYDLHITGHADSVGNGPQNKALSLARANQVKRYLQIFGIAPSRLTVDAVGATDPLFEGNQPEVRLTNRRVSIELVEADVKRKMHAGGL</sequence>
<keyword evidence="3" id="KW-0998">Cell outer membrane</keyword>
<evidence type="ECO:0000256" key="4">
    <source>
        <dbReference type="PROSITE-ProRule" id="PRU00473"/>
    </source>
</evidence>
<dbReference type="RefSeq" id="WP_017011173.1">
    <property type="nucleotide sequence ID" value="NZ_FOWR01000007.1"/>
</dbReference>
<protein>
    <submittedName>
        <fullName evidence="6">OmpA family protein</fullName>
    </submittedName>
</protein>
<dbReference type="STRING" id="1121869.SAMN03084138_01194"/>
<dbReference type="PANTHER" id="PTHR30329">
    <property type="entry name" value="STATOR ELEMENT OF FLAGELLAR MOTOR COMPLEX"/>
    <property type="match status" value="1"/>
</dbReference>
<dbReference type="Proteomes" id="UP000182692">
    <property type="component" value="Unassembled WGS sequence"/>
</dbReference>